<comment type="caution">
    <text evidence="13">The sequence shown here is derived from an EMBL/GenBank/DDBJ whole genome shotgun (WGS) entry which is preliminary data.</text>
</comment>
<evidence type="ECO:0000313" key="14">
    <source>
        <dbReference type="Proteomes" id="UP000603602"/>
    </source>
</evidence>
<dbReference type="InterPro" id="IPR000192">
    <property type="entry name" value="Aminotrans_V_dom"/>
</dbReference>
<feature type="binding site" evidence="11">
    <location>
        <position position="163"/>
    </location>
    <ligand>
        <name>pyridoxal 5'-phosphate</name>
        <dbReference type="ChEBI" id="CHEBI:597326"/>
    </ligand>
</feature>
<comment type="subcellular location">
    <subcellularLocation>
        <location evidence="11">Cytoplasm</location>
    </subcellularLocation>
</comment>
<organism evidence="13 14">
    <name type="scientific">Thauera sedimentorum</name>
    <dbReference type="NCBI Taxonomy" id="2767595"/>
    <lineage>
        <taxon>Bacteria</taxon>
        <taxon>Pseudomonadati</taxon>
        <taxon>Pseudomonadota</taxon>
        <taxon>Betaproteobacteria</taxon>
        <taxon>Rhodocyclales</taxon>
        <taxon>Zoogloeaceae</taxon>
        <taxon>Thauera</taxon>
    </lineage>
</organism>
<proteinExistence type="inferred from homology"/>
<feature type="binding site" evidence="11">
    <location>
        <position position="117"/>
    </location>
    <ligand>
        <name>pyridoxal 5'-phosphate</name>
        <dbReference type="ChEBI" id="CHEBI:597326"/>
    </ligand>
</feature>
<comment type="pathway">
    <text evidence="1 11">Amino-acid biosynthesis; L-serine biosynthesis; L-serine from 3-phospho-D-glycerate: step 2/3.</text>
</comment>
<comment type="cofactor">
    <cofactor evidence="11">
        <name>pyridoxal 5'-phosphate</name>
        <dbReference type="ChEBI" id="CHEBI:597326"/>
    </cofactor>
    <text evidence="11">Binds 1 pyridoxal phosphate per subunit.</text>
</comment>
<dbReference type="InterPro" id="IPR022278">
    <property type="entry name" value="Pser_aminoTfrase"/>
</dbReference>
<comment type="catalytic activity">
    <reaction evidence="10 11">
        <text>O-phospho-L-serine + 2-oxoglutarate = 3-phosphooxypyruvate + L-glutamate</text>
        <dbReference type="Rhea" id="RHEA:14329"/>
        <dbReference type="ChEBI" id="CHEBI:16810"/>
        <dbReference type="ChEBI" id="CHEBI:18110"/>
        <dbReference type="ChEBI" id="CHEBI:29985"/>
        <dbReference type="ChEBI" id="CHEBI:57524"/>
        <dbReference type="EC" id="2.6.1.52"/>
    </reaction>
</comment>
<evidence type="ECO:0000313" key="13">
    <source>
        <dbReference type="EMBL" id="MBD8502645.1"/>
    </source>
</evidence>
<dbReference type="PANTHER" id="PTHR43247:SF1">
    <property type="entry name" value="PHOSPHOSERINE AMINOTRANSFERASE"/>
    <property type="match status" value="1"/>
</dbReference>
<keyword evidence="6 11" id="KW-0663">Pyridoxal phosphate</keyword>
<feature type="binding site" evidence="11">
    <location>
        <position position="205"/>
    </location>
    <ligand>
        <name>pyridoxal 5'-phosphate</name>
        <dbReference type="ChEBI" id="CHEBI:597326"/>
    </ligand>
</feature>
<dbReference type="EMBL" id="JACYTO010000001">
    <property type="protein sequence ID" value="MBD8502645.1"/>
    <property type="molecule type" value="Genomic_DNA"/>
</dbReference>
<feature type="modified residue" description="N6-(pyridoxal phosphate)lysine" evidence="11">
    <location>
        <position position="206"/>
    </location>
</feature>
<accession>A0ABR9B8G2</accession>
<keyword evidence="4 11" id="KW-0028">Amino-acid biosynthesis</keyword>
<keyword evidence="11" id="KW-0963">Cytoplasm</keyword>
<comment type="caution">
    <text evidence="11">Lacks conserved residue(s) required for the propagation of feature annotation.</text>
</comment>
<dbReference type="NCBIfam" id="NF003764">
    <property type="entry name" value="PRK05355.1"/>
    <property type="match status" value="1"/>
</dbReference>
<protein>
    <recommendedName>
        <fullName evidence="11">Phosphoserine aminotransferase</fullName>
        <ecNumber evidence="11">2.6.1.52</ecNumber>
    </recommendedName>
    <alternativeName>
        <fullName evidence="11">Phosphohydroxythreonine aminotransferase</fullName>
        <shortName evidence="11">PSAT</shortName>
    </alternativeName>
</protein>
<evidence type="ECO:0000256" key="7">
    <source>
        <dbReference type="ARBA" id="ARBA00023096"/>
    </source>
</evidence>
<evidence type="ECO:0000256" key="4">
    <source>
        <dbReference type="ARBA" id="ARBA00022605"/>
    </source>
</evidence>
<keyword evidence="8 11" id="KW-0718">Serine biosynthesis</keyword>
<evidence type="ECO:0000256" key="9">
    <source>
        <dbReference type="ARBA" id="ARBA00047630"/>
    </source>
</evidence>
<feature type="binding site" evidence="11">
    <location>
        <position position="182"/>
    </location>
    <ligand>
        <name>pyridoxal 5'-phosphate</name>
        <dbReference type="ChEBI" id="CHEBI:597326"/>
    </ligand>
</feature>
<comment type="similarity">
    <text evidence="2 11">Belongs to the class-V pyridoxal-phosphate-dependent aminotransferase family. SerC subfamily.</text>
</comment>
<dbReference type="Gene3D" id="3.40.640.10">
    <property type="entry name" value="Type I PLP-dependent aspartate aminotransferase-like (Major domain)"/>
    <property type="match status" value="1"/>
</dbReference>
<comment type="pathway">
    <text evidence="11">Cofactor biosynthesis; pyridoxine 5'-phosphate biosynthesis; pyridoxine 5'-phosphate from D-erythrose 4-phosphate: step 3/5.</text>
</comment>
<dbReference type="GO" id="GO:0004648">
    <property type="term" value="F:O-phospho-L-serine:2-oxoglutarate aminotransferase activity"/>
    <property type="evidence" value="ECO:0007669"/>
    <property type="project" value="UniProtKB-EC"/>
</dbReference>
<dbReference type="Gene3D" id="3.90.1150.10">
    <property type="entry name" value="Aspartate Aminotransferase, domain 1"/>
    <property type="match status" value="1"/>
</dbReference>
<evidence type="ECO:0000256" key="11">
    <source>
        <dbReference type="HAMAP-Rule" id="MF_00160"/>
    </source>
</evidence>
<dbReference type="SUPFAM" id="SSF53383">
    <property type="entry name" value="PLP-dependent transferases"/>
    <property type="match status" value="1"/>
</dbReference>
<dbReference type="Pfam" id="PF00266">
    <property type="entry name" value="Aminotran_5"/>
    <property type="match status" value="1"/>
</dbReference>
<comment type="catalytic activity">
    <reaction evidence="9 11">
        <text>4-(phosphooxy)-L-threonine + 2-oxoglutarate = (R)-3-hydroxy-2-oxo-4-phosphooxybutanoate + L-glutamate</text>
        <dbReference type="Rhea" id="RHEA:16573"/>
        <dbReference type="ChEBI" id="CHEBI:16810"/>
        <dbReference type="ChEBI" id="CHEBI:29985"/>
        <dbReference type="ChEBI" id="CHEBI:58452"/>
        <dbReference type="ChEBI" id="CHEBI:58538"/>
        <dbReference type="EC" id="2.6.1.52"/>
    </reaction>
</comment>
<dbReference type="InterPro" id="IPR015422">
    <property type="entry name" value="PyrdxlP-dep_Trfase_small"/>
</dbReference>
<feature type="binding site" evidence="11">
    <location>
        <begin position="91"/>
        <end position="92"/>
    </location>
    <ligand>
        <name>pyridoxal 5'-phosphate</name>
        <dbReference type="ChEBI" id="CHEBI:597326"/>
    </ligand>
</feature>
<dbReference type="RefSeq" id="WP_187717411.1">
    <property type="nucleotide sequence ID" value="NZ_JACTAH010000001.1"/>
</dbReference>
<evidence type="ECO:0000256" key="1">
    <source>
        <dbReference type="ARBA" id="ARBA00005099"/>
    </source>
</evidence>
<evidence type="ECO:0000256" key="6">
    <source>
        <dbReference type="ARBA" id="ARBA00022898"/>
    </source>
</evidence>
<dbReference type="InterPro" id="IPR015421">
    <property type="entry name" value="PyrdxlP-dep_Trfase_major"/>
</dbReference>
<dbReference type="HAMAP" id="MF_00160">
    <property type="entry name" value="SerC_aminotrans_5"/>
    <property type="match status" value="1"/>
</dbReference>
<dbReference type="InterPro" id="IPR015424">
    <property type="entry name" value="PyrdxlP-dep_Trfase"/>
</dbReference>
<sequence length="371" mass="40169">MDSPCSAELHAAARPQPATGYSFSAASGPLPAEVRAAVAEACMPPNGGRSILSLPFTSDAYRRLQDETEACLRRLLDIPDEFRVLFLQGGATLQFAMLPLNLLGGARLAAYVDTGHWSRRAIEEAGRYADPDIVARAVGHIPHEHDWQLDPRAAYCHITTNETADGLQFDRLPAIPVPLVADMSSDLLTRPLDFTRLALGYAATQKTIGVPGLTVLILRADLLGRAHPATPRAMNYTAQAEAASRVNTPPVFPVLVAHRMLHWIERQGGVAAMAAAVERRSAAVYAVLDDSGGFYRNTIARAHRSRVNPCFHLADQGLTERFLDAAQRAGLHDLRGHPRTGGIRVSLYNGVEDEAVAALAGFMREFARTQG</sequence>
<feature type="domain" description="Aminotransferase class V" evidence="12">
    <location>
        <begin position="21"/>
        <end position="359"/>
    </location>
</feature>
<keyword evidence="3 11" id="KW-0032">Aminotransferase</keyword>
<keyword evidence="7 11" id="KW-0664">Pyridoxine biosynthesis</keyword>
<dbReference type="PIRSF" id="PIRSF000525">
    <property type="entry name" value="SerC"/>
    <property type="match status" value="1"/>
</dbReference>
<keyword evidence="5 11" id="KW-0808">Transferase</keyword>
<keyword evidence="14" id="KW-1185">Reference proteome</keyword>
<name>A0ABR9B8G2_9RHOO</name>
<reference evidence="14" key="1">
    <citation type="submission" date="2023-07" db="EMBL/GenBank/DDBJ databases">
        <title>Thauera sp. CAU 1555 isolated from sand of Yaerae Beach.</title>
        <authorList>
            <person name="Kim W."/>
        </authorList>
    </citation>
    <scope>NUCLEOTIDE SEQUENCE [LARGE SCALE GENOMIC DNA]</scope>
    <source>
        <strain evidence="14">CAU 1555</strain>
    </source>
</reference>
<comment type="subunit">
    <text evidence="11">Homodimer.</text>
</comment>
<evidence type="ECO:0000259" key="12">
    <source>
        <dbReference type="Pfam" id="PF00266"/>
    </source>
</evidence>
<dbReference type="EC" id="2.6.1.52" evidence="11"/>
<comment type="function">
    <text evidence="11">Catalyzes the reversible conversion of 3-phosphohydroxypyruvate to phosphoserine and of 3-hydroxy-2-oxo-4-phosphonooxybutanoate to phosphohydroxythreonine.</text>
</comment>
<dbReference type="Proteomes" id="UP000603602">
    <property type="component" value="Unassembled WGS sequence"/>
</dbReference>
<gene>
    <name evidence="11 13" type="primary">serC</name>
    <name evidence="13" type="ORF">IFO67_07080</name>
</gene>
<feature type="binding site" evidence="11">
    <location>
        <begin position="247"/>
        <end position="248"/>
    </location>
    <ligand>
        <name>pyridoxal 5'-phosphate</name>
        <dbReference type="ChEBI" id="CHEBI:597326"/>
    </ligand>
</feature>
<evidence type="ECO:0000256" key="5">
    <source>
        <dbReference type="ARBA" id="ARBA00022679"/>
    </source>
</evidence>
<evidence type="ECO:0000256" key="3">
    <source>
        <dbReference type="ARBA" id="ARBA00022576"/>
    </source>
</evidence>
<evidence type="ECO:0000256" key="10">
    <source>
        <dbReference type="ARBA" id="ARBA00049007"/>
    </source>
</evidence>
<evidence type="ECO:0000256" key="8">
    <source>
        <dbReference type="ARBA" id="ARBA00023299"/>
    </source>
</evidence>
<evidence type="ECO:0000256" key="2">
    <source>
        <dbReference type="ARBA" id="ARBA00006904"/>
    </source>
</evidence>
<dbReference type="PANTHER" id="PTHR43247">
    <property type="entry name" value="PHOSPHOSERINE AMINOTRANSFERASE"/>
    <property type="match status" value="1"/>
</dbReference>